<keyword evidence="7 11" id="KW-0804">Transcription</keyword>
<keyword evidence="6 11" id="KW-0548">Nucleotidyltransferase</keyword>
<dbReference type="NCBIfam" id="NF003513">
    <property type="entry name" value="PRK05182.1-2"/>
    <property type="match status" value="1"/>
</dbReference>
<dbReference type="GO" id="GO:0003677">
    <property type="term" value="F:DNA binding"/>
    <property type="evidence" value="ECO:0007669"/>
    <property type="project" value="UniProtKB-UniRule"/>
</dbReference>
<dbReference type="FunFam" id="2.170.120.12:FF:000001">
    <property type="entry name" value="DNA-directed RNA polymerase subunit alpha"/>
    <property type="match status" value="1"/>
</dbReference>
<dbReference type="InterPro" id="IPR011773">
    <property type="entry name" value="DNA-dir_RpoA"/>
</dbReference>
<dbReference type="CDD" id="cd06928">
    <property type="entry name" value="RNAP_alpha_NTD"/>
    <property type="match status" value="1"/>
</dbReference>
<feature type="region of interest" description="Alpha C-terminal domain (alpha-CTD)" evidence="11">
    <location>
        <begin position="254"/>
        <end position="334"/>
    </location>
</feature>
<evidence type="ECO:0000256" key="1">
    <source>
        <dbReference type="ARBA" id="ARBA00007123"/>
    </source>
</evidence>
<dbReference type="InterPro" id="IPR011262">
    <property type="entry name" value="DNA-dir_RNA_pol_insert"/>
</dbReference>
<evidence type="ECO:0000256" key="4">
    <source>
        <dbReference type="ARBA" id="ARBA00022478"/>
    </source>
</evidence>
<dbReference type="SUPFAM" id="SSF47789">
    <property type="entry name" value="C-terminal domain of RNA polymerase alpha subunit"/>
    <property type="match status" value="1"/>
</dbReference>
<dbReference type="GO" id="GO:0005737">
    <property type="term" value="C:cytoplasm"/>
    <property type="evidence" value="ECO:0007669"/>
    <property type="project" value="UniProtKB-ARBA"/>
</dbReference>
<dbReference type="InterPro" id="IPR036603">
    <property type="entry name" value="RBP11-like"/>
</dbReference>
<accession>A0A2W5GS83</accession>
<dbReference type="InterPro" id="IPR011263">
    <property type="entry name" value="DNA-dir_RNA_pol_RpoA/D/Rpb3"/>
</dbReference>
<feature type="region of interest" description="Alpha N-terminal domain (alpha-NTD)" evidence="11">
    <location>
        <begin position="1"/>
        <end position="238"/>
    </location>
</feature>
<name>A0A2W5GS83_9SPHI</name>
<evidence type="ECO:0000256" key="3">
    <source>
        <dbReference type="ARBA" id="ARBA00015972"/>
    </source>
</evidence>
<dbReference type="EMBL" id="QFOI01000154">
    <property type="protein sequence ID" value="PZP48666.1"/>
    <property type="molecule type" value="Genomic_DNA"/>
</dbReference>
<dbReference type="InterPro" id="IPR011260">
    <property type="entry name" value="RNAP_asu_C"/>
</dbReference>
<dbReference type="NCBIfam" id="NF003516">
    <property type="entry name" value="PRK05182.2-2"/>
    <property type="match status" value="1"/>
</dbReference>
<dbReference type="Gene3D" id="1.10.150.20">
    <property type="entry name" value="5' to 3' exonuclease, C-terminal subdomain"/>
    <property type="match status" value="1"/>
</dbReference>
<comment type="catalytic activity">
    <reaction evidence="10 11">
        <text>RNA(n) + a ribonucleoside 5'-triphosphate = RNA(n+1) + diphosphate</text>
        <dbReference type="Rhea" id="RHEA:21248"/>
        <dbReference type="Rhea" id="RHEA-COMP:14527"/>
        <dbReference type="Rhea" id="RHEA-COMP:17342"/>
        <dbReference type="ChEBI" id="CHEBI:33019"/>
        <dbReference type="ChEBI" id="CHEBI:61557"/>
        <dbReference type="ChEBI" id="CHEBI:140395"/>
        <dbReference type="EC" id="2.7.7.6"/>
    </reaction>
</comment>
<comment type="function">
    <text evidence="11">DNA-dependent RNA polymerase catalyzes the transcription of DNA into RNA using the four ribonucleoside triphosphates as substrates.</text>
</comment>
<evidence type="ECO:0000256" key="10">
    <source>
        <dbReference type="ARBA" id="ARBA00048552"/>
    </source>
</evidence>
<dbReference type="SUPFAM" id="SSF56553">
    <property type="entry name" value="Insert subdomain of RNA polymerase alpha subunit"/>
    <property type="match status" value="1"/>
</dbReference>
<dbReference type="Pfam" id="PF01193">
    <property type="entry name" value="RNA_pol_L"/>
    <property type="match status" value="1"/>
</dbReference>
<dbReference type="NCBIfam" id="TIGR02027">
    <property type="entry name" value="rpoA"/>
    <property type="match status" value="1"/>
</dbReference>
<evidence type="ECO:0000256" key="2">
    <source>
        <dbReference type="ARBA" id="ARBA00012418"/>
    </source>
</evidence>
<evidence type="ECO:0000256" key="11">
    <source>
        <dbReference type="HAMAP-Rule" id="MF_00059"/>
    </source>
</evidence>
<dbReference type="GO" id="GO:0003899">
    <property type="term" value="F:DNA-directed RNA polymerase activity"/>
    <property type="evidence" value="ECO:0007669"/>
    <property type="project" value="UniProtKB-UniRule"/>
</dbReference>
<dbReference type="HAMAP" id="MF_00059">
    <property type="entry name" value="RNApol_bact_RpoA"/>
    <property type="match status" value="1"/>
</dbReference>
<evidence type="ECO:0000256" key="7">
    <source>
        <dbReference type="ARBA" id="ARBA00023163"/>
    </source>
</evidence>
<dbReference type="GO" id="GO:0000428">
    <property type="term" value="C:DNA-directed RNA polymerase complex"/>
    <property type="evidence" value="ECO:0007669"/>
    <property type="project" value="UniProtKB-KW"/>
</dbReference>
<dbReference type="SUPFAM" id="SSF55257">
    <property type="entry name" value="RBP11-like subunits of RNA polymerase"/>
    <property type="match status" value="1"/>
</dbReference>
<evidence type="ECO:0000256" key="9">
    <source>
        <dbReference type="ARBA" id="ARBA00033070"/>
    </source>
</evidence>
<evidence type="ECO:0000259" key="12">
    <source>
        <dbReference type="SMART" id="SM00662"/>
    </source>
</evidence>
<dbReference type="Gene3D" id="2.170.120.12">
    <property type="entry name" value="DNA-directed RNA polymerase, insert domain"/>
    <property type="match status" value="1"/>
</dbReference>
<dbReference type="NCBIfam" id="NF003519">
    <property type="entry name" value="PRK05182.2-5"/>
    <property type="match status" value="1"/>
</dbReference>
<comment type="caution">
    <text evidence="13">The sequence shown here is derived from an EMBL/GenBank/DDBJ whole genome shotgun (WGS) entry which is preliminary data.</text>
</comment>
<feature type="domain" description="DNA-directed RNA polymerase RpoA/D/Rpb3-type" evidence="12">
    <location>
        <begin position="21"/>
        <end position="232"/>
    </location>
</feature>
<gene>
    <name evidence="11" type="primary">rpoA</name>
    <name evidence="13" type="ORF">DI598_09725</name>
</gene>
<dbReference type="Pfam" id="PF03118">
    <property type="entry name" value="RNA_pol_A_CTD"/>
    <property type="match status" value="1"/>
</dbReference>
<dbReference type="AlphaFoldDB" id="A0A2W5GS83"/>
<dbReference type="InterPro" id="IPR036643">
    <property type="entry name" value="RNApol_insert_sf"/>
</dbReference>
<evidence type="ECO:0000313" key="13">
    <source>
        <dbReference type="EMBL" id="PZP48666.1"/>
    </source>
</evidence>
<comment type="subunit">
    <text evidence="11">Homodimer. The RNAP catalytic core consists of 2 alpha, 1 beta, 1 beta' and 1 omega subunit. When a sigma factor is associated with the core the holoenzyme is formed, which can initiate transcription.</text>
</comment>
<dbReference type="SMART" id="SM00662">
    <property type="entry name" value="RPOLD"/>
    <property type="match status" value="1"/>
</dbReference>
<dbReference type="Proteomes" id="UP000249645">
    <property type="component" value="Unassembled WGS sequence"/>
</dbReference>
<comment type="domain">
    <text evidence="11">The N-terminal domain is essential for RNAP assembly and basal transcription, whereas the C-terminal domain is involved in interaction with transcriptional regulators and with upstream promoter elements.</text>
</comment>
<dbReference type="Pfam" id="PF01000">
    <property type="entry name" value="RNA_pol_A_bac"/>
    <property type="match status" value="1"/>
</dbReference>
<comment type="similarity">
    <text evidence="1 11">Belongs to the RNA polymerase alpha chain family.</text>
</comment>
<evidence type="ECO:0000313" key="14">
    <source>
        <dbReference type="Proteomes" id="UP000249645"/>
    </source>
</evidence>
<evidence type="ECO:0000256" key="5">
    <source>
        <dbReference type="ARBA" id="ARBA00022679"/>
    </source>
</evidence>
<protein>
    <recommendedName>
        <fullName evidence="3 11">DNA-directed RNA polymerase subunit alpha</fullName>
        <shortName evidence="11">RNAP subunit alpha</shortName>
        <ecNumber evidence="2 11">2.7.7.6</ecNumber>
    </recommendedName>
    <alternativeName>
        <fullName evidence="9 11">RNA polymerase subunit alpha</fullName>
    </alternativeName>
    <alternativeName>
        <fullName evidence="8 11">Transcriptase subunit alpha</fullName>
    </alternativeName>
</protein>
<evidence type="ECO:0000256" key="6">
    <source>
        <dbReference type="ARBA" id="ARBA00022695"/>
    </source>
</evidence>
<sequence>MAILSFQKPDKIILQKATDFEGQFEFRPLEPGFGLTVGNALRRVLLSSLEGYAITGIKIEGVDHEFATIPGITEDLTEMILNFKQVRFKKTTEQEISSEKIVLSLKNKSAFTAGDLGEATASFQVMNPDLVICTMDVSAKLDIELTIGKGRGYVPADENTVADAPFGYIPIDSIYTPIKNVKYSIENYRVEQRTDYEKLLLDVVTDGTIHPEEAVKQASRILIQHLMIITDENITFDNKEDKKEDVVDEQVLQLRKVLKTPLEDLDLSVRAFNCLKAAKINSLSELVQYEQEDLMKFRNFGQKSLNEIEQVLHERGLHFGMDLARYGVDDIDNL</sequence>
<reference evidence="13 14" key="1">
    <citation type="submission" date="2017-11" db="EMBL/GenBank/DDBJ databases">
        <title>Infants hospitalized years apart are colonized by the same room-sourced microbial strains.</title>
        <authorList>
            <person name="Brooks B."/>
            <person name="Olm M.R."/>
            <person name="Firek B.A."/>
            <person name="Baker R."/>
            <person name="Thomas B.C."/>
            <person name="Morowitz M.J."/>
            <person name="Banfield J.F."/>
        </authorList>
    </citation>
    <scope>NUCLEOTIDE SEQUENCE [LARGE SCALE GENOMIC DNA]</scope>
    <source>
        <strain evidence="13">S2_009_000_R2_76</strain>
    </source>
</reference>
<keyword evidence="5 11" id="KW-0808">Transferase</keyword>
<dbReference type="GO" id="GO:0046983">
    <property type="term" value="F:protein dimerization activity"/>
    <property type="evidence" value="ECO:0007669"/>
    <property type="project" value="InterPro"/>
</dbReference>
<proteinExistence type="inferred from homology"/>
<dbReference type="EC" id="2.7.7.6" evidence="2 11"/>
<keyword evidence="4 11" id="KW-0240">DNA-directed RNA polymerase</keyword>
<evidence type="ECO:0000256" key="8">
    <source>
        <dbReference type="ARBA" id="ARBA00032524"/>
    </source>
</evidence>
<organism evidence="13 14">
    <name type="scientific">Pseudopedobacter saltans</name>
    <dbReference type="NCBI Taxonomy" id="151895"/>
    <lineage>
        <taxon>Bacteria</taxon>
        <taxon>Pseudomonadati</taxon>
        <taxon>Bacteroidota</taxon>
        <taxon>Sphingobacteriia</taxon>
        <taxon>Sphingobacteriales</taxon>
        <taxon>Sphingobacteriaceae</taxon>
        <taxon>Pseudopedobacter</taxon>
    </lineage>
</organism>
<dbReference type="GO" id="GO:0006351">
    <property type="term" value="P:DNA-templated transcription"/>
    <property type="evidence" value="ECO:0007669"/>
    <property type="project" value="UniProtKB-UniRule"/>
</dbReference>
<dbReference type="Gene3D" id="3.30.1360.10">
    <property type="entry name" value="RNA polymerase, RBP11-like subunit"/>
    <property type="match status" value="1"/>
</dbReference>